<evidence type="ECO:0000256" key="8">
    <source>
        <dbReference type="ARBA" id="ARBA00022989"/>
    </source>
</evidence>
<evidence type="ECO:0000256" key="7">
    <source>
        <dbReference type="ARBA" id="ARBA00022833"/>
    </source>
</evidence>
<dbReference type="InterPro" id="IPR011016">
    <property type="entry name" value="Znf_RING-CH"/>
</dbReference>
<dbReference type="InterPro" id="IPR013083">
    <property type="entry name" value="Znf_RING/FYVE/PHD"/>
</dbReference>
<accession>A0A0L8HVM7</accession>
<dbReference type="AlphaFoldDB" id="A0A0L8HVM7"/>
<keyword evidence="7" id="KW-0862">Zinc</keyword>
<feature type="transmembrane region" description="Helical" evidence="10">
    <location>
        <begin position="132"/>
        <end position="152"/>
    </location>
</feature>
<dbReference type="GO" id="GO:0004842">
    <property type="term" value="F:ubiquitin-protein transferase activity"/>
    <property type="evidence" value="ECO:0007669"/>
    <property type="project" value="TreeGrafter"/>
</dbReference>
<proteinExistence type="predicted"/>
<dbReference type="EMBL" id="KQ417206">
    <property type="protein sequence ID" value="KOF93283.1"/>
    <property type="molecule type" value="Genomic_DNA"/>
</dbReference>
<evidence type="ECO:0000256" key="1">
    <source>
        <dbReference type="ARBA" id="ARBA00004141"/>
    </source>
</evidence>
<dbReference type="PANTHER" id="PTHR46065:SF3">
    <property type="entry name" value="FI20425P1"/>
    <property type="match status" value="1"/>
</dbReference>
<dbReference type="SMART" id="SM00744">
    <property type="entry name" value="RINGv"/>
    <property type="match status" value="1"/>
</dbReference>
<keyword evidence="4" id="KW-0479">Metal-binding</keyword>
<dbReference type="STRING" id="37653.A0A0L8HVM7"/>
<dbReference type="CDD" id="cd16699">
    <property type="entry name" value="RING_CH-C4HC3_MARCH2-like"/>
    <property type="match status" value="1"/>
</dbReference>
<sequence length="205" mass="24196">MTLNFFKYFMVFFRWITQYSRYYQFVFRLGTNFNRKNYLRGKTKRKEGKMDGNENPSCRICHESNSTTDLVSPCFCRGTMSIVHLSCLEKWLMSSLKNSCEVCGYEYDVVRKTKPFTEFLKNPGTKKAKENFFADIFCLLGLVTFTAATFILSFEKPNFMVPGLIFVTFFISITYAIGIEAFNYHYFVWESWKRKNQTVKIINVT</sequence>
<dbReference type="PROSITE" id="PS51292">
    <property type="entry name" value="ZF_RING_CH"/>
    <property type="match status" value="1"/>
</dbReference>
<feature type="transmembrane region" description="Helical" evidence="10">
    <location>
        <begin position="164"/>
        <end position="187"/>
    </location>
</feature>
<dbReference type="PANTHER" id="PTHR46065">
    <property type="entry name" value="E3 UBIQUITIN-PROTEIN LIGASE MARCH 2/3 FAMILY MEMBER"/>
    <property type="match status" value="1"/>
</dbReference>
<dbReference type="OrthoDB" id="273089at2759"/>
<gene>
    <name evidence="12" type="ORF">OCBIM_22004791mg</name>
</gene>
<evidence type="ECO:0000256" key="9">
    <source>
        <dbReference type="ARBA" id="ARBA00023136"/>
    </source>
</evidence>
<keyword evidence="3 10" id="KW-0812">Transmembrane</keyword>
<dbReference type="Pfam" id="PF12906">
    <property type="entry name" value="RINGv"/>
    <property type="match status" value="1"/>
</dbReference>
<keyword evidence="5" id="KW-0863">Zinc-finger</keyword>
<keyword evidence="9 10" id="KW-0472">Membrane</keyword>
<dbReference type="SUPFAM" id="SSF57850">
    <property type="entry name" value="RING/U-box"/>
    <property type="match status" value="1"/>
</dbReference>
<keyword evidence="2" id="KW-0808">Transferase</keyword>
<keyword evidence="8 10" id="KW-1133">Transmembrane helix</keyword>
<protein>
    <recommendedName>
        <fullName evidence="11">RING-CH-type domain-containing protein</fullName>
    </recommendedName>
</protein>
<comment type="subcellular location">
    <subcellularLocation>
        <location evidence="1">Membrane</location>
        <topology evidence="1">Multi-pass membrane protein</topology>
    </subcellularLocation>
</comment>
<evidence type="ECO:0000313" key="12">
    <source>
        <dbReference type="EMBL" id="KOF93283.1"/>
    </source>
</evidence>
<name>A0A0L8HVM7_OCTBM</name>
<evidence type="ECO:0000256" key="4">
    <source>
        <dbReference type="ARBA" id="ARBA00022723"/>
    </source>
</evidence>
<dbReference type="GO" id="GO:0016020">
    <property type="term" value="C:membrane"/>
    <property type="evidence" value="ECO:0007669"/>
    <property type="project" value="UniProtKB-SubCell"/>
</dbReference>
<dbReference type="GO" id="GO:0008270">
    <property type="term" value="F:zinc ion binding"/>
    <property type="evidence" value="ECO:0007669"/>
    <property type="project" value="UniProtKB-KW"/>
</dbReference>
<evidence type="ECO:0000256" key="2">
    <source>
        <dbReference type="ARBA" id="ARBA00022679"/>
    </source>
</evidence>
<dbReference type="Gene3D" id="3.30.40.10">
    <property type="entry name" value="Zinc/RING finger domain, C3HC4 (zinc finger)"/>
    <property type="match status" value="1"/>
</dbReference>
<reference evidence="12" key="1">
    <citation type="submission" date="2015-07" db="EMBL/GenBank/DDBJ databases">
        <title>MeaNS - Measles Nucleotide Surveillance Program.</title>
        <authorList>
            <person name="Tran T."/>
            <person name="Druce J."/>
        </authorList>
    </citation>
    <scope>NUCLEOTIDE SEQUENCE</scope>
    <source>
        <strain evidence="12">UCB-OBI-ISO-001</strain>
        <tissue evidence="12">Gonad</tissue>
    </source>
</reference>
<evidence type="ECO:0000256" key="6">
    <source>
        <dbReference type="ARBA" id="ARBA00022786"/>
    </source>
</evidence>
<dbReference type="GO" id="GO:0016567">
    <property type="term" value="P:protein ubiquitination"/>
    <property type="evidence" value="ECO:0007669"/>
    <property type="project" value="TreeGrafter"/>
</dbReference>
<keyword evidence="6" id="KW-0833">Ubl conjugation pathway</keyword>
<evidence type="ECO:0000259" key="11">
    <source>
        <dbReference type="PROSITE" id="PS51292"/>
    </source>
</evidence>
<evidence type="ECO:0000256" key="5">
    <source>
        <dbReference type="ARBA" id="ARBA00022771"/>
    </source>
</evidence>
<feature type="domain" description="RING-CH-type" evidence="11">
    <location>
        <begin position="50"/>
        <end position="110"/>
    </location>
</feature>
<evidence type="ECO:0000256" key="3">
    <source>
        <dbReference type="ARBA" id="ARBA00022692"/>
    </source>
</evidence>
<evidence type="ECO:0000256" key="10">
    <source>
        <dbReference type="SAM" id="Phobius"/>
    </source>
</evidence>
<organism evidence="12">
    <name type="scientific">Octopus bimaculoides</name>
    <name type="common">California two-spotted octopus</name>
    <dbReference type="NCBI Taxonomy" id="37653"/>
    <lineage>
        <taxon>Eukaryota</taxon>
        <taxon>Metazoa</taxon>
        <taxon>Spiralia</taxon>
        <taxon>Lophotrochozoa</taxon>
        <taxon>Mollusca</taxon>
        <taxon>Cephalopoda</taxon>
        <taxon>Coleoidea</taxon>
        <taxon>Octopodiformes</taxon>
        <taxon>Octopoda</taxon>
        <taxon>Incirrata</taxon>
        <taxon>Octopodidae</taxon>
        <taxon>Octopus</taxon>
    </lineage>
</organism>